<dbReference type="EMBL" id="JAFHDT010000014">
    <property type="protein sequence ID" value="KAI7800730.1"/>
    <property type="molecule type" value="Genomic_DNA"/>
</dbReference>
<dbReference type="SUPFAM" id="SSF81340">
    <property type="entry name" value="Clc chloride channel"/>
    <property type="match status" value="1"/>
</dbReference>
<evidence type="ECO:0000256" key="2">
    <source>
        <dbReference type="ARBA" id="ARBA00022448"/>
    </source>
</evidence>
<dbReference type="CDD" id="cd03683">
    <property type="entry name" value="ClC_1_like"/>
    <property type="match status" value="1"/>
</dbReference>
<dbReference type="PROSITE" id="PS51371">
    <property type="entry name" value="CBS"/>
    <property type="match status" value="1"/>
</dbReference>
<feature type="transmembrane region" description="Helical" evidence="14">
    <location>
        <begin position="473"/>
        <end position="491"/>
    </location>
</feature>
<evidence type="ECO:0000256" key="8">
    <source>
        <dbReference type="ARBA" id="ARBA00023122"/>
    </source>
</evidence>
<evidence type="ECO:0000256" key="9">
    <source>
        <dbReference type="ARBA" id="ARBA00023136"/>
    </source>
</evidence>
<evidence type="ECO:0000256" key="3">
    <source>
        <dbReference type="ARBA" id="ARBA00022692"/>
    </source>
</evidence>
<evidence type="ECO:0000256" key="4">
    <source>
        <dbReference type="ARBA" id="ARBA00022737"/>
    </source>
</evidence>
<evidence type="ECO:0000256" key="15">
    <source>
        <dbReference type="SAM" id="MobiDB-lite"/>
    </source>
</evidence>
<sequence length="887" mass="99402">MSGGHICRNPRRQECRGQRSKMCSAPVHDILLCNVPVVLGIRVKTGVDVRCSEICSSSTVKALIMAVDRSDQNVLHYEHTQEESAPLREDARHRRYTSERSASLKVQEYEKGRGVRRQRPWAVCCRRVFLSWMGADWIFLMLLGVSLALISFLMDVFIFLFTDAHRFLYHLSESNVMLQYLTWISFPLLLMLFAAGLTQMLAPQASGSGIPETKIILRGVIMKEYLTLKTLVVKVISLICVLGSELPVGKEGPFVHFGALCAALLCKFMSFFSDVYKNEARNLELLTAGCAVGIGCCFAAPVGGVLFSIEVTSVFFAVRNYWRGLMSAVFGILIFRLLAVWNKEEETIMALFPTKFRLEYPFDLQELPAFAVMGIVCGFGGALFVYLNGQIALFVKKQKAMKNFLLTNCFIYSGLVSVFISTLTFPPGFGQFMAGQLTQRDSLISFFDNRTWSREGIVEDFHPDDHLSAWKHPQANVFIILSVFVFMKFWMSALSITLPIPAGSFVPVFVIGAAFGRLVGEGMATLFPDGFETEDAVHPIIPGAYAVVGAAALTAGITHTISTAVIMIELTGQIRYGLPILIAVILSNIISQNLQPSIYDSIIRLKKLPYLPELGWGHQEKYNLHVGDFMVRDVRYITLKSTYRDLLKILRTGKLKKLPLVKSEDSMVLLGYVERAQIRTLLQQHAQHLRELVDEERRHASEVSREVHFQRSSEESSGSSAPPKPALKRSPVTETDTDLHKKFSIKNLFCGDTQSVMIEDDSDTEDDVTLRELKEWEGLQLDEQVNFNNCKIDPAPFQLVERTSLHKAHTMFFLLSLDHAYVTSIGRLIGVVSLRELRKAVEGSLTDEGLKLRPVLASFQDCGTGANNFKTEKSDLHKLLDPNPSDQ</sequence>
<dbReference type="CDD" id="cd04591">
    <property type="entry name" value="CBS_pair_voltage-gated_CLC_euk_bac"/>
    <property type="match status" value="1"/>
</dbReference>
<dbReference type="InterPro" id="IPR000644">
    <property type="entry name" value="CBS_dom"/>
</dbReference>
<keyword evidence="6 14" id="KW-1133">Transmembrane helix</keyword>
<keyword evidence="5" id="KW-0851">Voltage-gated channel</keyword>
<dbReference type="PANTHER" id="PTHR45720:SF6">
    <property type="entry name" value="CHLORIDE CHANNEL PROTEIN 2"/>
    <property type="match status" value="1"/>
</dbReference>
<keyword evidence="9 14" id="KW-0472">Membrane</keyword>
<feature type="domain" description="CBS" evidence="16">
    <location>
        <begin position="630"/>
        <end position="691"/>
    </location>
</feature>
<evidence type="ECO:0000256" key="11">
    <source>
        <dbReference type="ARBA" id="ARBA00023214"/>
    </source>
</evidence>
<dbReference type="GO" id="GO:0005247">
    <property type="term" value="F:voltage-gated chloride channel activity"/>
    <property type="evidence" value="ECO:0007669"/>
    <property type="project" value="TreeGrafter"/>
</dbReference>
<gene>
    <name evidence="17" type="ORF">IRJ41_010955</name>
</gene>
<proteinExistence type="inferred from homology"/>
<feature type="transmembrane region" description="Helical" evidence="14">
    <location>
        <begin position="285"/>
        <end position="309"/>
    </location>
</feature>
<accession>A0A9W7WIX9</accession>
<name>A0A9W7WIX9_TRIRA</name>
<feature type="compositionally biased region" description="Basic and acidic residues" evidence="15">
    <location>
        <begin position="703"/>
        <end position="714"/>
    </location>
</feature>
<keyword evidence="4" id="KW-0677">Repeat</keyword>
<feature type="transmembrane region" description="Helical" evidence="14">
    <location>
        <begin position="540"/>
        <end position="562"/>
    </location>
</feature>
<evidence type="ECO:0000256" key="6">
    <source>
        <dbReference type="ARBA" id="ARBA00022989"/>
    </source>
</evidence>
<evidence type="ECO:0000256" key="7">
    <source>
        <dbReference type="ARBA" id="ARBA00023065"/>
    </source>
</evidence>
<dbReference type="Gene3D" id="1.10.3080.10">
    <property type="entry name" value="Clc chloride channel"/>
    <property type="match status" value="1"/>
</dbReference>
<dbReference type="InterPro" id="IPR050970">
    <property type="entry name" value="Cl_channel_volt-gated"/>
</dbReference>
<dbReference type="Proteomes" id="UP001059041">
    <property type="component" value="Linkage Group LG14"/>
</dbReference>
<keyword evidence="11 14" id="KW-0868">Chloride</keyword>
<keyword evidence="18" id="KW-1185">Reference proteome</keyword>
<evidence type="ECO:0000259" key="16">
    <source>
        <dbReference type="PROSITE" id="PS51371"/>
    </source>
</evidence>
<comment type="subcellular location">
    <subcellularLocation>
        <location evidence="1 14">Membrane</location>
        <topology evidence="1 14">Multi-pass membrane protein</topology>
    </subcellularLocation>
</comment>
<feature type="transmembrane region" description="Helical" evidence="14">
    <location>
        <begin position="409"/>
        <end position="429"/>
    </location>
</feature>
<feature type="transmembrane region" description="Helical" evidence="14">
    <location>
        <begin position="180"/>
        <end position="202"/>
    </location>
</feature>
<dbReference type="Pfam" id="PF00654">
    <property type="entry name" value="Voltage_CLC"/>
    <property type="match status" value="1"/>
</dbReference>
<organism evidence="17 18">
    <name type="scientific">Triplophysa rosa</name>
    <name type="common">Cave loach</name>
    <dbReference type="NCBI Taxonomy" id="992332"/>
    <lineage>
        <taxon>Eukaryota</taxon>
        <taxon>Metazoa</taxon>
        <taxon>Chordata</taxon>
        <taxon>Craniata</taxon>
        <taxon>Vertebrata</taxon>
        <taxon>Euteleostomi</taxon>
        <taxon>Actinopterygii</taxon>
        <taxon>Neopterygii</taxon>
        <taxon>Teleostei</taxon>
        <taxon>Ostariophysi</taxon>
        <taxon>Cypriniformes</taxon>
        <taxon>Nemacheilidae</taxon>
        <taxon>Triplophysa</taxon>
    </lineage>
</organism>
<evidence type="ECO:0000313" key="18">
    <source>
        <dbReference type="Proteomes" id="UP001059041"/>
    </source>
</evidence>
<evidence type="ECO:0000256" key="13">
    <source>
        <dbReference type="PROSITE-ProRule" id="PRU00703"/>
    </source>
</evidence>
<evidence type="ECO:0000256" key="5">
    <source>
        <dbReference type="ARBA" id="ARBA00022882"/>
    </source>
</evidence>
<keyword evidence="3 14" id="KW-0812">Transmembrane</keyword>
<keyword evidence="12" id="KW-0407">Ion channel</keyword>
<dbReference type="PANTHER" id="PTHR45720">
    <property type="entry name" value="CHLORIDE CHANNEL PROTEIN 2"/>
    <property type="match status" value="1"/>
</dbReference>
<dbReference type="Pfam" id="PF00571">
    <property type="entry name" value="CBS"/>
    <property type="match status" value="1"/>
</dbReference>
<reference evidence="17" key="1">
    <citation type="submission" date="2021-02" db="EMBL/GenBank/DDBJ databases">
        <title>Comparative genomics reveals that relaxation of natural selection precedes convergent phenotypic evolution of cavefish.</title>
        <authorList>
            <person name="Peng Z."/>
        </authorList>
    </citation>
    <scope>NUCLEOTIDE SEQUENCE</scope>
    <source>
        <tissue evidence="17">Muscle</tissue>
    </source>
</reference>
<dbReference type="PRINTS" id="PR00762">
    <property type="entry name" value="CLCHANNEL"/>
</dbReference>
<dbReference type="AlphaFoldDB" id="A0A9W7WIX9"/>
<evidence type="ECO:0000256" key="10">
    <source>
        <dbReference type="ARBA" id="ARBA00023173"/>
    </source>
</evidence>
<feature type="transmembrane region" description="Helical" evidence="14">
    <location>
        <begin position="498"/>
        <end position="520"/>
    </location>
</feature>
<dbReference type="InterPro" id="IPR001807">
    <property type="entry name" value="ClC"/>
</dbReference>
<evidence type="ECO:0000256" key="14">
    <source>
        <dbReference type="RuleBase" id="RU361221"/>
    </source>
</evidence>
<dbReference type="SUPFAM" id="SSF54631">
    <property type="entry name" value="CBS-domain pair"/>
    <property type="match status" value="1"/>
</dbReference>
<keyword evidence="7 14" id="KW-0406">Ion transport</keyword>
<keyword evidence="10" id="KW-0869">Chloride channel</keyword>
<dbReference type="FunFam" id="1.10.3080.10:FF:000003">
    <property type="entry name" value="Chloride channel 2"/>
    <property type="match status" value="1"/>
</dbReference>
<comment type="caution">
    <text evidence="17">The sequence shown here is derived from an EMBL/GenBank/DDBJ whole genome shotgun (WGS) entry which is preliminary data.</text>
</comment>
<evidence type="ECO:0000313" key="17">
    <source>
        <dbReference type="EMBL" id="KAI7800730.1"/>
    </source>
</evidence>
<feature type="transmembrane region" description="Helical" evidence="14">
    <location>
        <begin position="367"/>
        <end position="388"/>
    </location>
</feature>
<feature type="transmembrane region" description="Helical" evidence="14">
    <location>
        <begin position="137"/>
        <end position="160"/>
    </location>
</feature>
<evidence type="ECO:0000256" key="12">
    <source>
        <dbReference type="ARBA" id="ARBA00023303"/>
    </source>
</evidence>
<keyword evidence="8 13" id="KW-0129">CBS domain</keyword>
<dbReference type="GO" id="GO:0034707">
    <property type="term" value="C:chloride channel complex"/>
    <property type="evidence" value="ECO:0007669"/>
    <property type="project" value="UniProtKB-KW"/>
</dbReference>
<dbReference type="InterPro" id="IPR046342">
    <property type="entry name" value="CBS_dom_sf"/>
</dbReference>
<feature type="transmembrane region" description="Helical" evidence="14">
    <location>
        <begin position="321"/>
        <end position="341"/>
    </location>
</feature>
<evidence type="ECO:0000256" key="1">
    <source>
        <dbReference type="ARBA" id="ARBA00004141"/>
    </source>
</evidence>
<dbReference type="GO" id="GO:0005886">
    <property type="term" value="C:plasma membrane"/>
    <property type="evidence" value="ECO:0007669"/>
    <property type="project" value="TreeGrafter"/>
</dbReference>
<feature type="transmembrane region" description="Helical" evidence="14">
    <location>
        <begin position="574"/>
        <end position="591"/>
    </location>
</feature>
<protein>
    <recommendedName>
        <fullName evidence="14">Chloride channel protein</fullName>
    </recommendedName>
</protein>
<feature type="region of interest" description="Disordered" evidence="15">
    <location>
        <begin position="703"/>
        <end position="735"/>
    </location>
</feature>
<comment type="similarity">
    <text evidence="14">Belongs to the chloride channel (TC 2.A.49) family.</text>
</comment>
<dbReference type="InterPro" id="IPR014743">
    <property type="entry name" value="Cl-channel_core"/>
</dbReference>
<dbReference type="Gene3D" id="3.10.580.10">
    <property type="entry name" value="CBS-domain"/>
    <property type="match status" value="2"/>
</dbReference>
<keyword evidence="2 14" id="KW-0813">Transport</keyword>